<evidence type="ECO:0000313" key="1">
    <source>
        <dbReference type="Proteomes" id="UP000790787"/>
    </source>
</evidence>
<dbReference type="RefSeq" id="XP_016495461.1">
    <property type="nucleotide sequence ID" value="XM_016639975.1"/>
</dbReference>
<dbReference type="PANTHER" id="PTHR48055:SF57">
    <property type="entry name" value="PROTEIN KINASE DOMAIN-CONTAINING PROTEIN"/>
    <property type="match status" value="1"/>
</dbReference>
<dbReference type="Proteomes" id="UP000790787">
    <property type="component" value="Chromosome 3"/>
</dbReference>
<dbReference type="PaxDb" id="4097-A0A1S4C2R4"/>
<dbReference type="RefSeq" id="XP_016495461.2">
    <property type="nucleotide sequence ID" value="XM_016639975.2"/>
</dbReference>
<name>A0A1S4C2R4_TOBAC</name>
<dbReference type="OrthoDB" id="1724816at2759"/>
<sequence>MSKTVLYALAIFSFTFFIPLSYGQTPSLEIEVAALKAFKNSISDDPFGALVDWTNANHHCNWSGITCDPSSNHVINITLFETQLKGEISPFLGNLSKLQVLDLTLNSFTGNIPPQLGHCTELVELILYENLLSGEIPAELGNLRNLQLIDFGNNFLNGSIPDSICDCTELLLVSLINNSFTGKLPSDIGNLANLQLFVAYENNFIGSIPTSIRKLTALQTLDLSENRLSGPIPPEIGNLSSLETLQLHLNFLSGKIPSELGLCTNLVTLNMYTNQFTGSIPPELGNLENLQTLRLYNNQLNSSIPASLFHLKSLTHLGLSQNELTGQIPPELGSSMSLQVLTLHSNRLSGEIPSTITKLTNLTYLSLSFNLLTGSLPLEFGLLYNLKNLTASNNLLEGSIPSSITNCSHLLVLTLTYNRITGEIPIGLGQLSNLTFLSLGSNKMVGEIPDDFFNCSMLEVLDLSDNNFSGKLKPMIGRLSKLRVLRARTNSFLGPIPPEIGKLSQLMDLVLDENSFSGVIPPDISMLSDLQGLSLYDNKLEGKLPVQLFELKQLNELRLQNNNFLGPIPHQISKMELLSLLDLSGNKLNGTLPESMASLRRLMTLDLSHNLLTGSLPRAVLASMRSMQFYLNVSSNFLNGTIPDEIGVLEMVQEIDMSNNNLSGSIPRSFGRCKNLFSLDLSGNMLSGPAPGAILTKLSELVFLNLSKNRLQSELPEMAGLPHLRSVDLSHNKFKGIIPERFASMPALKYLNLSFNQLEGHIPKGGVFNNIKLEDLLGNPSLCGTKFLRPCSTKSIRTGTHGFSKKTLIILAALGSVFGLILLVLGVFFLNQYMKKQKVKDTEDMIPKYASALSLKRFYQKDLELATDNFSPENIIGASSLSTVYKGRLEDGKIVAVKKLNHRFATEADKCFDREVRTLSQLRHRNLVKVLGYAWESKKLKALVLEYMEKGNLDNIIYDQMVDDWTLSNRIDILVSVASGLSYLHSGYDFPIVHCDLKPSNILLDENMEAHVSDFGTARMLGIHLQDGSSISSASVFEGTIGYLAPEFAYMRKVTTKVDVFSFGVIVMEIITKRRPTGLTGADELPMTLHQIVQNAAANGINELIQIVDPNLASYVSKKQDVVEGLLKLALSCTSPDPEDRPDMEQVLSSLSKLRKMECMNSHACLVKDAI</sequence>
<evidence type="ECO:0000313" key="2">
    <source>
        <dbReference type="RefSeq" id="XP_016495461.2"/>
    </source>
</evidence>
<dbReference type="PROSITE" id="PS00108">
    <property type="entry name" value="PROTEIN_KINASE_ST"/>
    <property type="match status" value="1"/>
</dbReference>
<protein>
    <submittedName>
        <fullName evidence="2">Uncharacterized protein LOC107814540</fullName>
    </submittedName>
</protein>
<dbReference type="STRING" id="4097.A0A1S4C2R4"/>
<dbReference type="FunFam" id="1.10.510.10:FF:001387">
    <property type="entry name" value="LRR receptor-like serine/threonine-protein kinase FLS2"/>
    <property type="match status" value="1"/>
</dbReference>
<dbReference type="SMART" id="SM00220">
    <property type="entry name" value="S_TKc"/>
    <property type="match status" value="1"/>
</dbReference>
<dbReference type="GO" id="GO:0005524">
    <property type="term" value="F:ATP binding"/>
    <property type="evidence" value="ECO:0007669"/>
    <property type="project" value="InterPro"/>
</dbReference>
<reference evidence="2" key="2">
    <citation type="submission" date="2025-08" db="UniProtKB">
        <authorList>
            <consortium name="RefSeq"/>
        </authorList>
    </citation>
    <scope>IDENTIFICATION</scope>
    <source>
        <tissue evidence="2">Leaf</tissue>
    </source>
</reference>
<gene>
    <name evidence="2" type="primary">LOC107814540</name>
</gene>
<dbReference type="PROSITE" id="PS50011">
    <property type="entry name" value="PROTEIN_KINASE_DOM"/>
    <property type="match status" value="1"/>
</dbReference>
<dbReference type="InterPro" id="IPR051564">
    <property type="entry name" value="LRR_receptor-like_kinase"/>
</dbReference>
<dbReference type="InterPro" id="IPR000719">
    <property type="entry name" value="Prot_kinase_dom"/>
</dbReference>
<dbReference type="GeneID" id="107814540"/>
<dbReference type="Pfam" id="PF00069">
    <property type="entry name" value="Pkinase"/>
    <property type="match status" value="1"/>
</dbReference>
<accession>A0A1S4C2R4</accession>
<dbReference type="GO" id="GO:0004672">
    <property type="term" value="F:protein kinase activity"/>
    <property type="evidence" value="ECO:0007669"/>
    <property type="project" value="InterPro"/>
</dbReference>
<dbReference type="InterPro" id="IPR008271">
    <property type="entry name" value="Ser/Thr_kinase_AS"/>
</dbReference>
<organism evidence="1 2">
    <name type="scientific">Nicotiana tabacum</name>
    <name type="common">Common tobacco</name>
    <dbReference type="NCBI Taxonomy" id="4097"/>
    <lineage>
        <taxon>Eukaryota</taxon>
        <taxon>Viridiplantae</taxon>
        <taxon>Streptophyta</taxon>
        <taxon>Embryophyta</taxon>
        <taxon>Tracheophyta</taxon>
        <taxon>Spermatophyta</taxon>
        <taxon>Magnoliopsida</taxon>
        <taxon>eudicotyledons</taxon>
        <taxon>Gunneridae</taxon>
        <taxon>Pentapetalae</taxon>
        <taxon>asterids</taxon>
        <taxon>lamiids</taxon>
        <taxon>Solanales</taxon>
        <taxon>Solanaceae</taxon>
        <taxon>Nicotianoideae</taxon>
        <taxon>Nicotianeae</taxon>
        <taxon>Nicotiana</taxon>
    </lineage>
</organism>
<dbReference type="OMA" id="GRSPICE"/>
<proteinExistence type="predicted"/>
<keyword evidence="1" id="KW-1185">Reference proteome</keyword>
<dbReference type="PANTHER" id="PTHR48055">
    <property type="entry name" value="LEUCINE-RICH REPEAT RECEPTOR PROTEIN KINASE EMS1"/>
    <property type="match status" value="1"/>
</dbReference>
<dbReference type="SMR" id="A0A1S4C2R4"/>
<dbReference type="KEGG" id="nta:107814540"/>
<dbReference type="InterPro" id="IPR011009">
    <property type="entry name" value="Kinase-like_dom_sf"/>
</dbReference>
<reference evidence="1" key="1">
    <citation type="journal article" date="2014" name="Nat. Commun.">
        <title>The tobacco genome sequence and its comparison with those of tomato and potato.</title>
        <authorList>
            <person name="Sierro N."/>
            <person name="Battey J.N."/>
            <person name="Ouadi S."/>
            <person name="Bakaher N."/>
            <person name="Bovet L."/>
            <person name="Willig A."/>
            <person name="Goepfert S."/>
            <person name="Peitsch M.C."/>
            <person name="Ivanov N.V."/>
        </authorList>
    </citation>
    <scope>NUCLEOTIDE SEQUENCE [LARGE SCALE GENOMIC DNA]</scope>
</reference>
<dbReference type="Gene3D" id="1.10.510.10">
    <property type="entry name" value="Transferase(Phosphotransferase) domain 1"/>
    <property type="match status" value="1"/>
</dbReference>
<dbReference type="PIRSF" id="PIRSF000654">
    <property type="entry name" value="Integrin-linked_kinase"/>
    <property type="match status" value="1"/>
</dbReference>
<dbReference type="AlphaFoldDB" id="A0A1S4C2R4"/>
<dbReference type="SUPFAM" id="SSF56112">
    <property type="entry name" value="Protein kinase-like (PK-like)"/>
    <property type="match status" value="1"/>
</dbReference>